<keyword evidence="5 7" id="KW-1133">Transmembrane helix</keyword>
<feature type="transmembrane region" description="Helical" evidence="7">
    <location>
        <begin position="276"/>
        <end position="294"/>
    </location>
</feature>
<evidence type="ECO:0000256" key="1">
    <source>
        <dbReference type="ARBA" id="ARBA00004651"/>
    </source>
</evidence>
<evidence type="ECO:0000313" key="9">
    <source>
        <dbReference type="EMBL" id="VVE12705.1"/>
    </source>
</evidence>
<accession>A0A5E4VNX6</accession>
<gene>
    <name evidence="9" type="ORF">PCE31107_02726</name>
</gene>
<dbReference type="PANTHER" id="PTHR43045">
    <property type="entry name" value="SHIKIMATE TRANSPORTER"/>
    <property type="match status" value="1"/>
</dbReference>
<dbReference type="InterPro" id="IPR011701">
    <property type="entry name" value="MFS"/>
</dbReference>
<sequence length="440" mass="47175">MTSATTNATKKDGAVKVSIASMIGSAVESYDFFIYGTAAAGWFGKIFFHTTEPLVGILASFATLAVGFLMRPLGGYLAGHYGDRLGRKAVLFWSLLAMGGATVLIGALPTYEQSGVVAPILLILLRMIQGVGFGAEWGGAVLMACEHSPPNRRGFFGAVPQVGIPLGLLMANGAFLMSAVLFEGDWVWRMPFLVSIVMVGIGLFIRLGVKESPDFEAMKKKNTIVKQPALDVLRNDWRKVLRIIGLRLAETGGYYVTTSFMLSYVVLTNITTKENVLWGTMIGSAIGLVSHLIYGAWSDRIGRRPVYMLGALFTILFGIPMFMLINTGASIMVVTAISLSLMLSHDPIFAVEPSWFSEQFPANVRSSGISLGYNGASLVAGLVPFVATGLYGMVGWIGPAILFSLLGVISTLCALSMRETAPAVVGMESASQNTRQPVLR</sequence>
<evidence type="ECO:0000259" key="8">
    <source>
        <dbReference type="PROSITE" id="PS50850"/>
    </source>
</evidence>
<proteinExistence type="predicted"/>
<dbReference type="PROSITE" id="PS50850">
    <property type="entry name" value="MFS"/>
    <property type="match status" value="1"/>
</dbReference>
<feature type="transmembrane region" description="Helical" evidence="7">
    <location>
        <begin position="155"/>
        <end position="182"/>
    </location>
</feature>
<feature type="transmembrane region" description="Helical" evidence="7">
    <location>
        <begin position="117"/>
        <end position="143"/>
    </location>
</feature>
<evidence type="ECO:0000256" key="6">
    <source>
        <dbReference type="ARBA" id="ARBA00023136"/>
    </source>
</evidence>
<dbReference type="GO" id="GO:0005886">
    <property type="term" value="C:plasma membrane"/>
    <property type="evidence" value="ECO:0007669"/>
    <property type="project" value="UniProtKB-SubCell"/>
</dbReference>
<dbReference type="CDD" id="cd17369">
    <property type="entry name" value="MFS_ShiA_like"/>
    <property type="match status" value="1"/>
</dbReference>
<dbReference type="RefSeq" id="WP_150609007.1">
    <property type="nucleotide sequence ID" value="NZ_CABPRY010000005.1"/>
</dbReference>
<evidence type="ECO:0000256" key="7">
    <source>
        <dbReference type="SAM" id="Phobius"/>
    </source>
</evidence>
<dbReference type="PANTHER" id="PTHR43045:SF1">
    <property type="entry name" value="SHIKIMATE TRANSPORTER"/>
    <property type="match status" value="1"/>
</dbReference>
<feature type="transmembrane region" description="Helical" evidence="7">
    <location>
        <begin position="252"/>
        <end position="270"/>
    </location>
</feature>
<comment type="subcellular location">
    <subcellularLocation>
        <location evidence="1">Cell membrane</location>
        <topology evidence="1">Multi-pass membrane protein</topology>
    </subcellularLocation>
</comment>
<feature type="transmembrane region" description="Helical" evidence="7">
    <location>
        <begin position="54"/>
        <end position="78"/>
    </location>
</feature>
<dbReference type="AlphaFoldDB" id="A0A5E4VNX6"/>
<keyword evidence="3" id="KW-1003">Cell membrane</keyword>
<dbReference type="Proteomes" id="UP000396788">
    <property type="component" value="Unassembled WGS sequence"/>
</dbReference>
<dbReference type="Pfam" id="PF07690">
    <property type="entry name" value="MFS_1"/>
    <property type="match status" value="1"/>
</dbReference>
<protein>
    <submittedName>
        <fullName evidence="9">Transporter</fullName>
    </submittedName>
</protein>
<evidence type="ECO:0000256" key="5">
    <source>
        <dbReference type="ARBA" id="ARBA00022989"/>
    </source>
</evidence>
<feature type="domain" description="Major facilitator superfamily (MFS) profile" evidence="8">
    <location>
        <begin position="17"/>
        <end position="422"/>
    </location>
</feature>
<dbReference type="InterPro" id="IPR020846">
    <property type="entry name" value="MFS_dom"/>
</dbReference>
<name>A0A5E4VNX6_9BURK</name>
<keyword evidence="2" id="KW-0813">Transport</keyword>
<dbReference type="InterPro" id="IPR036259">
    <property type="entry name" value="MFS_trans_sf"/>
</dbReference>
<feature type="transmembrane region" description="Helical" evidence="7">
    <location>
        <begin position="397"/>
        <end position="417"/>
    </location>
</feature>
<feature type="transmembrane region" description="Helical" evidence="7">
    <location>
        <begin position="188"/>
        <end position="209"/>
    </location>
</feature>
<reference evidence="9 10" key="1">
    <citation type="submission" date="2019-08" db="EMBL/GenBank/DDBJ databases">
        <authorList>
            <person name="Peeters C."/>
        </authorList>
    </citation>
    <scope>NUCLEOTIDE SEQUENCE [LARGE SCALE GENOMIC DNA]</scope>
    <source>
        <strain evidence="9 10">LMG 31107</strain>
    </source>
</reference>
<keyword evidence="6 7" id="KW-0472">Membrane</keyword>
<feature type="transmembrane region" description="Helical" evidence="7">
    <location>
        <begin position="306"/>
        <end position="325"/>
    </location>
</feature>
<dbReference type="GO" id="GO:0022857">
    <property type="term" value="F:transmembrane transporter activity"/>
    <property type="evidence" value="ECO:0007669"/>
    <property type="project" value="InterPro"/>
</dbReference>
<evidence type="ECO:0000313" key="10">
    <source>
        <dbReference type="Proteomes" id="UP000396788"/>
    </source>
</evidence>
<dbReference type="SUPFAM" id="SSF103473">
    <property type="entry name" value="MFS general substrate transporter"/>
    <property type="match status" value="1"/>
</dbReference>
<keyword evidence="4 7" id="KW-0812">Transmembrane</keyword>
<feature type="transmembrane region" description="Helical" evidence="7">
    <location>
        <begin position="90"/>
        <end position="111"/>
    </location>
</feature>
<evidence type="ECO:0000256" key="4">
    <source>
        <dbReference type="ARBA" id="ARBA00022692"/>
    </source>
</evidence>
<evidence type="ECO:0000256" key="3">
    <source>
        <dbReference type="ARBA" id="ARBA00022475"/>
    </source>
</evidence>
<organism evidence="9 10">
    <name type="scientific">Pandoraea cepalis</name>
    <dbReference type="NCBI Taxonomy" id="2508294"/>
    <lineage>
        <taxon>Bacteria</taxon>
        <taxon>Pseudomonadati</taxon>
        <taxon>Pseudomonadota</taxon>
        <taxon>Betaproteobacteria</taxon>
        <taxon>Burkholderiales</taxon>
        <taxon>Burkholderiaceae</taxon>
        <taxon>Pandoraea</taxon>
    </lineage>
</organism>
<dbReference type="EMBL" id="CABPRY010000005">
    <property type="protein sequence ID" value="VVE12705.1"/>
    <property type="molecule type" value="Genomic_DNA"/>
</dbReference>
<dbReference type="Gene3D" id="1.20.1250.20">
    <property type="entry name" value="MFS general substrate transporter like domains"/>
    <property type="match status" value="2"/>
</dbReference>
<evidence type="ECO:0000256" key="2">
    <source>
        <dbReference type="ARBA" id="ARBA00022448"/>
    </source>
</evidence>